<dbReference type="SMART" id="SM00360">
    <property type="entry name" value="RRM"/>
    <property type="match status" value="1"/>
</dbReference>
<protein>
    <recommendedName>
        <fullName evidence="2">tRNA selenocysteine-associated protein 1</fullName>
    </recommendedName>
</protein>
<dbReference type="SUPFAM" id="SSF54928">
    <property type="entry name" value="RNA-binding domain, RBD"/>
    <property type="match status" value="1"/>
</dbReference>
<reference evidence="5 6" key="2">
    <citation type="submission" date="2018-11" db="EMBL/GenBank/DDBJ databases">
        <authorList>
            <consortium name="Pathogen Informatics"/>
        </authorList>
    </citation>
    <scope>NUCLEOTIDE SEQUENCE [LARGE SCALE GENOMIC DNA]</scope>
</reference>
<evidence type="ECO:0000313" key="5">
    <source>
        <dbReference type="EMBL" id="VDP09867.1"/>
    </source>
</evidence>
<dbReference type="InterPro" id="IPR012677">
    <property type="entry name" value="Nucleotide-bd_a/b_plait_sf"/>
</dbReference>
<dbReference type="AlphaFoldDB" id="A0A183IRX5"/>
<feature type="domain" description="RRM" evidence="4">
    <location>
        <begin position="115"/>
        <end position="193"/>
    </location>
</feature>
<proteinExistence type="inferred from homology"/>
<evidence type="ECO:0000256" key="3">
    <source>
        <dbReference type="PROSITE-ProRule" id="PRU00176"/>
    </source>
</evidence>
<reference evidence="7" key="1">
    <citation type="submission" date="2016-06" db="UniProtKB">
        <authorList>
            <consortium name="WormBaseParasite"/>
        </authorList>
    </citation>
    <scope>IDENTIFICATION</scope>
</reference>
<dbReference type="Pfam" id="PF17654">
    <property type="entry name" value="Trnau1ap"/>
    <property type="match status" value="1"/>
</dbReference>
<dbReference type="InterPro" id="IPR041085">
    <property type="entry name" value="TSAP1_C"/>
</dbReference>
<dbReference type="InterPro" id="IPR000504">
    <property type="entry name" value="RRM_dom"/>
</dbReference>
<dbReference type="Pfam" id="PF00076">
    <property type="entry name" value="RRM_1"/>
    <property type="match status" value="1"/>
</dbReference>
<dbReference type="OrthoDB" id="446113at2759"/>
<dbReference type="InterPro" id="IPR040434">
    <property type="entry name" value="TSAP1"/>
</dbReference>
<sequence length="329" mass="37068">MLQLVPYGKSVVTPPIICASQTKCVPLVSTNSESDRMLWMGDLRSYMSEEFIRDAFVKMGVQLVNVRVITDKNTHHEKARQCMLRLCGRVIPHSDPPVRFNLSFANNPAAGVKEFNLFVNNLPSAMDDAELYQLFGRKYLSCRGAKVYRSYDGSSRRMGFIRFSDETDQQRALVEMNRVRIHGRPISLKLAPPRTSTPRSATKAAVVSASCSSYYPNYCQYGAAQPVVPNYPYNCPVIAVAPNLPVYVPTPKFLTTPGTTSVDDYQLEDYDDHLSLAEANEQFMESSYEFYESIGSPGVFPELHTALVNCDDLIWYFSNDNERRAKTST</sequence>
<dbReference type="PANTHER" id="PTHR37457:SF3">
    <property type="entry name" value="TRNA SELENOCYSTEINE-ASSOCIATED PROTEIN 1"/>
    <property type="match status" value="1"/>
</dbReference>
<name>A0A183IRX5_9BILA</name>
<evidence type="ECO:0000313" key="6">
    <source>
        <dbReference type="Proteomes" id="UP000270296"/>
    </source>
</evidence>
<evidence type="ECO:0000313" key="7">
    <source>
        <dbReference type="WBParaSite" id="SBAD_0000661901-mRNA-1"/>
    </source>
</evidence>
<dbReference type="Proteomes" id="UP000270296">
    <property type="component" value="Unassembled WGS sequence"/>
</dbReference>
<keyword evidence="3" id="KW-0694">RNA-binding</keyword>
<dbReference type="EMBL" id="UZAM01009695">
    <property type="protein sequence ID" value="VDP09867.1"/>
    <property type="molecule type" value="Genomic_DNA"/>
</dbReference>
<dbReference type="Gene3D" id="3.30.70.330">
    <property type="match status" value="2"/>
</dbReference>
<dbReference type="WBParaSite" id="SBAD_0000661901-mRNA-1">
    <property type="protein sequence ID" value="SBAD_0000661901-mRNA-1"/>
    <property type="gene ID" value="SBAD_0000661901"/>
</dbReference>
<evidence type="ECO:0000256" key="1">
    <source>
        <dbReference type="ARBA" id="ARBA00008920"/>
    </source>
</evidence>
<organism evidence="7">
    <name type="scientific">Soboliphyme baturini</name>
    <dbReference type="NCBI Taxonomy" id="241478"/>
    <lineage>
        <taxon>Eukaryota</taxon>
        <taxon>Metazoa</taxon>
        <taxon>Ecdysozoa</taxon>
        <taxon>Nematoda</taxon>
        <taxon>Enoplea</taxon>
        <taxon>Dorylaimia</taxon>
        <taxon>Dioctophymatida</taxon>
        <taxon>Dioctophymatoidea</taxon>
        <taxon>Soboliphymatidae</taxon>
        <taxon>Soboliphyme</taxon>
    </lineage>
</organism>
<keyword evidence="6" id="KW-1185">Reference proteome</keyword>
<accession>A0A183IRX5</accession>
<dbReference type="PROSITE" id="PS50102">
    <property type="entry name" value="RRM"/>
    <property type="match status" value="1"/>
</dbReference>
<evidence type="ECO:0000256" key="2">
    <source>
        <dbReference type="ARBA" id="ARBA00033477"/>
    </source>
</evidence>
<dbReference type="PANTHER" id="PTHR37457">
    <property type="entry name" value="TRNA SELENOCYSTEINE 1-ASSOCIATED PROTEIN 1-RELATED"/>
    <property type="match status" value="1"/>
</dbReference>
<gene>
    <name evidence="5" type="ORF">SBAD_LOCUS6372</name>
</gene>
<evidence type="ECO:0000259" key="4">
    <source>
        <dbReference type="PROSITE" id="PS50102"/>
    </source>
</evidence>
<comment type="similarity">
    <text evidence="1">Belongs to the RRM TRSPAP family.</text>
</comment>
<dbReference type="GO" id="GO:0003723">
    <property type="term" value="F:RNA binding"/>
    <property type="evidence" value="ECO:0007669"/>
    <property type="project" value="UniProtKB-UniRule"/>
</dbReference>
<dbReference type="InterPro" id="IPR035979">
    <property type="entry name" value="RBD_domain_sf"/>
</dbReference>